<dbReference type="Pfam" id="PF12697">
    <property type="entry name" value="Abhydrolase_6"/>
    <property type="match status" value="1"/>
</dbReference>
<dbReference type="PANTHER" id="PTHR43689">
    <property type="entry name" value="HYDROLASE"/>
    <property type="match status" value="1"/>
</dbReference>
<gene>
    <name evidence="3" type="ORF">OSTQU699_LOCUS7537</name>
</gene>
<reference evidence="3" key="1">
    <citation type="submission" date="2020-12" db="EMBL/GenBank/DDBJ databases">
        <authorList>
            <person name="Iha C."/>
        </authorList>
    </citation>
    <scope>NUCLEOTIDE SEQUENCE</scope>
</reference>
<keyword evidence="4" id="KW-1185">Reference proteome</keyword>
<dbReference type="PANTHER" id="PTHR43689:SF8">
    <property type="entry name" value="ALPHA_BETA-HYDROLASES SUPERFAMILY PROTEIN"/>
    <property type="match status" value="1"/>
</dbReference>
<evidence type="ECO:0000313" key="3">
    <source>
        <dbReference type="EMBL" id="CAD7702180.1"/>
    </source>
</evidence>
<dbReference type="Gene3D" id="3.40.50.1820">
    <property type="entry name" value="alpha/beta hydrolase"/>
    <property type="match status" value="1"/>
</dbReference>
<dbReference type="PRINTS" id="PR00412">
    <property type="entry name" value="EPOXHYDRLASE"/>
</dbReference>
<dbReference type="Proteomes" id="UP000708148">
    <property type="component" value="Unassembled WGS sequence"/>
</dbReference>
<feature type="region of interest" description="Disordered" evidence="1">
    <location>
        <begin position="16"/>
        <end position="39"/>
    </location>
</feature>
<dbReference type="InterPro" id="IPR000073">
    <property type="entry name" value="AB_hydrolase_1"/>
</dbReference>
<name>A0A8S1J403_9CHLO</name>
<proteinExistence type="predicted"/>
<evidence type="ECO:0000256" key="1">
    <source>
        <dbReference type="SAM" id="MobiDB-lite"/>
    </source>
</evidence>
<feature type="domain" description="AB hydrolase-1" evidence="2">
    <location>
        <begin position="105"/>
        <end position="345"/>
    </location>
</feature>
<protein>
    <recommendedName>
        <fullName evidence="2">AB hydrolase-1 domain-containing protein</fullName>
    </recommendedName>
</protein>
<organism evidence="3 4">
    <name type="scientific">Ostreobium quekettii</name>
    <dbReference type="NCBI Taxonomy" id="121088"/>
    <lineage>
        <taxon>Eukaryota</taxon>
        <taxon>Viridiplantae</taxon>
        <taxon>Chlorophyta</taxon>
        <taxon>core chlorophytes</taxon>
        <taxon>Ulvophyceae</taxon>
        <taxon>TCBD clade</taxon>
        <taxon>Bryopsidales</taxon>
        <taxon>Ostreobineae</taxon>
        <taxon>Ostreobiaceae</taxon>
        <taxon>Ostreobium</taxon>
    </lineage>
</organism>
<accession>A0A8S1J403</accession>
<dbReference type="EMBL" id="CAJHUC010001733">
    <property type="protein sequence ID" value="CAD7702180.1"/>
    <property type="molecule type" value="Genomic_DNA"/>
</dbReference>
<dbReference type="SUPFAM" id="SSF53474">
    <property type="entry name" value="alpha/beta-Hydrolases"/>
    <property type="match status" value="1"/>
</dbReference>
<evidence type="ECO:0000313" key="4">
    <source>
        <dbReference type="Proteomes" id="UP000708148"/>
    </source>
</evidence>
<dbReference type="InterPro" id="IPR000639">
    <property type="entry name" value="Epox_hydrolase-like"/>
</dbReference>
<dbReference type="OrthoDB" id="6431331at2759"/>
<dbReference type="PRINTS" id="PR00111">
    <property type="entry name" value="ABHYDROLASE"/>
</dbReference>
<dbReference type="GO" id="GO:0003824">
    <property type="term" value="F:catalytic activity"/>
    <property type="evidence" value="ECO:0007669"/>
    <property type="project" value="InterPro"/>
</dbReference>
<sequence>MGPCTAPIGRACWPRAWRGPRGAAPQPSERAKFPRAPQAAQSSQVATLPAFIPAEAGDVGDGAALELAARYDRVGVRVPCLGREVQTAHIRPFGKGADDALCPPVVLLHGFDGSSLEFRRLMPLLADSVQAWAVDLVGAGFSDHGIFKGEPDLIAGPAQRTEHLYEFWKSNIGRPMAVAGISLGGAAAMDFALAYPEAVDCIILMDSQGYVDGIGAMSQLPRPLQSLGVQVLRTVALRQLANTMAYYDKETYASEDAMKVGRLHTFLPGWSDANVSFMRSGGYSLSPRIKDVQQPTLILWGRDDGILDPSYAERFVEDITCSKLVWVEQCGHSPHLEQPQVVAEAILDFLKTHGATKEHS</sequence>
<evidence type="ECO:0000259" key="2">
    <source>
        <dbReference type="Pfam" id="PF12697"/>
    </source>
</evidence>
<comment type="caution">
    <text evidence="3">The sequence shown here is derived from an EMBL/GenBank/DDBJ whole genome shotgun (WGS) entry which is preliminary data.</text>
</comment>
<dbReference type="InterPro" id="IPR029058">
    <property type="entry name" value="AB_hydrolase_fold"/>
</dbReference>
<dbReference type="AlphaFoldDB" id="A0A8S1J403"/>